<dbReference type="NCBIfam" id="NF009409">
    <property type="entry name" value="PRK12770.1"/>
    <property type="match status" value="1"/>
</dbReference>
<dbReference type="eggNOG" id="COG0493">
    <property type="taxonomic scope" value="Bacteria"/>
</dbReference>
<evidence type="ECO:0000259" key="2">
    <source>
        <dbReference type="Pfam" id="PF07992"/>
    </source>
</evidence>
<feature type="domain" description="FAD/NAD(P)-binding" evidence="2">
    <location>
        <begin position="26"/>
        <end position="326"/>
    </location>
</feature>
<dbReference type="Pfam" id="PF07992">
    <property type="entry name" value="Pyr_redox_2"/>
    <property type="match status" value="1"/>
</dbReference>
<evidence type="ECO:0000313" key="4">
    <source>
        <dbReference type="Proteomes" id="UP000016587"/>
    </source>
</evidence>
<dbReference type="AlphaFoldDB" id="T2G9C9"/>
<feature type="region of interest" description="Disordered" evidence="1">
    <location>
        <begin position="344"/>
        <end position="364"/>
    </location>
</feature>
<protein>
    <submittedName>
        <fullName evidence="3">Putative pyridine nucleotide-disulfide oxidoreductase family protein</fullName>
    </submittedName>
</protein>
<dbReference type="PRINTS" id="PR00419">
    <property type="entry name" value="ADXRDTASE"/>
</dbReference>
<dbReference type="KEGG" id="dgg:DGI_1339"/>
<keyword evidence="4" id="KW-1185">Reference proteome</keyword>
<dbReference type="GO" id="GO:0016491">
    <property type="term" value="F:oxidoreductase activity"/>
    <property type="evidence" value="ECO:0007669"/>
    <property type="project" value="InterPro"/>
</dbReference>
<dbReference type="EMBL" id="CP006585">
    <property type="protein sequence ID" value="AGW13190.1"/>
    <property type="molecule type" value="Genomic_DNA"/>
</dbReference>
<dbReference type="HOGENOM" id="CLU_000422_3_3_7"/>
<reference evidence="4" key="2">
    <citation type="submission" date="2013-07" db="EMBL/GenBank/DDBJ databases">
        <authorList>
            <person name="Morais-Silva F.O."/>
            <person name="Rezende A.M."/>
            <person name="Pimentel C."/>
            <person name="Resende D.M."/>
            <person name="Santos C.I."/>
            <person name="Clemente C."/>
            <person name="de Oliveira L.M."/>
            <person name="da Silva S.M."/>
            <person name="Costa D.A."/>
            <person name="Varela-Raposo A."/>
            <person name="Horacio E.C.A."/>
            <person name="Matos M."/>
            <person name="Flores O."/>
            <person name="Ruiz J.C."/>
            <person name="Rodrigues-Pousada C."/>
        </authorList>
    </citation>
    <scope>NUCLEOTIDE SEQUENCE [LARGE SCALE GENOMIC DNA]</scope>
    <source>
        <strain evidence="4">ATCC 19364 / DSM 1382 / NCIMB 9332 / VKM B-1759</strain>
    </source>
</reference>
<dbReference type="PATRIC" id="fig|1121448.10.peg.1338"/>
<reference evidence="3 4" key="1">
    <citation type="journal article" date="2013" name="J. Bacteriol.">
        <title>Roles of HynAB and Ech, the only two hydrogenases found in the model sulfate reducer Desulfovibrio gigas.</title>
        <authorList>
            <person name="Morais-Silva F.O."/>
            <person name="Santos C.I."/>
            <person name="Rodrigues R."/>
            <person name="Pereira I.A."/>
            <person name="Rodrigues-Pousada C."/>
        </authorList>
    </citation>
    <scope>NUCLEOTIDE SEQUENCE [LARGE SCALE GENOMIC DNA]</scope>
    <source>
        <strain evidence="4">ATCC 19364 / DSM 1382 / NCIMB 9332 / VKM B-1759</strain>
    </source>
</reference>
<gene>
    <name evidence="3" type="ORF">DGI_1339</name>
</gene>
<dbReference type="SUPFAM" id="SSF51971">
    <property type="entry name" value="Nucleotide-binding domain"/>
    <property type="match status" value="1"/>
</dbReference>
<dbReference type="PANTHER" id="PTHR42783:SF3">
    <property type="entry name" value="GLUTAMATE SYNTHASE [NADPH] SMALL CHAIN-RELATED"/>
    <property type="match status" value="1"/>
</dbReference>
<name>T2G9C9_MEGG1</name>
<dbReference type="OrthoDB" id="9803192at2"/>
<dbReference type="PANTHER" id="PTHR42783">
    <property type="entry name" value="GLUTAMATE SYNTHASE [NADPH] SMALL CHAIN"/>
    <property type="match status" value="1"/>
</dbReference>
<accession>T2G9C9</accession>
<dbReference type="STRING" id="1121448.DGI_1339"/>
<dbReference type="InterPro" id="IPR023753">
    <property type="entry name" value="FAD/NAD-binding_dom"/>
</dbReference>
<evidence type="ECO:0000256" key="1">
    <source>
        <dbReference type="SAM" id="MobiDB-lite"/>
    </source>
</evidence>
<proteinExistence type="predicted"/>
<dbReference type="Gene3D" id="3.50.50.60">
    <property type="entry name" value="FAD/NAD(P)-binding domain"/>
    <property type="match status" value="2"/>
</dbReference>
<dbReference type="Proteomes" id="UP000016587">
    <property type="component" value="Chromosome"/>
</dbReference>
<dbReference type="RefSeq" id="WP_021759985.1">
    <property type="nucleotide sequence ID" value="NC_022444.1"/>
</dbReference>
<sequence length="364" mass="38725">MSAPSAPSSMHFAFLRPEPLPPNGRAVAIVGAGPSGLAAAGYLASLGYQVDIYDKLPKAGGLMTFGIPSQRIPPGRIQTGVLELERKYGVNFHLQTKICCSAPLHEEEGDHFSCDIRGLGELVEDHDAVIICTGSWKSRSLNIPGEQLPGVSTSLQFLFPIRAAGYGKPGVTAPAVQGQDVVVVGAGHSAADVAHSALRLGARSVTVCYRKTRRDAPCGLFEVEQMEAAGVRFLEQHTPLRFEGEDSVTGVVCRVPGQDEPVTIPAQAAATAIGEIPTPPFAKELGLENVRKGDVKWLNMTAIENVFVAGDVLTGPSKIGKAIESGLKAARSLANWLDLKAQSRQAEFQDEERVPRPSPRTSPH</sequence>
<organism evidence="3 4">
    <name type="scientific">Megalodesulfovibrio gigas (strain ATCC 19364 / DSM 1382 / NCIMB 9332 / VKM B-1759)</name>
    <name type="common">Desulfovibrio gigas</name>
    <dbReference type="NCBI Taxonomy" id="1121448"/>
    <lineage>
        <taxon>Bacteria</taxon>
        <taxon>Pseudomonadati</taxon>
        <taxon>Thermodesulfobacteriota</taxon>
        <taxon>Desulfovibrionia</taxon>
        <taxon>Desulfovibrionales</taxon>
        <taxon>Desulfovibrionaceae</taxon>
        <taxon>Megalodesulfovibrio</taxon>
    </lineage>
</organism>
<evidence type="ECO:0000313" key="3">
    <source>
        <dbReference type="EMBL" id="AGW13190.1"/>
    </source>
</evidence>
<dbReference type="InterPro" id="IPR036188">
    <property type="entry name" value="FAD/NAD-bd_sf"/>
</dbReference>